<accession>A0ABD3J579</accession>
<evidence type="ECO:0000256" key="1">
    <source>
        <dbReference type="SAM" id="Phobius"/>
    </source>
</evidence>
<comment type="caution">
    <text evidence="2">The sequence shown here is derived from an EMBL/GenBank/DDBJ whole genome shotgun (WGS) entry which is preliminary data.</text>
</comment>
<dbReference type="AlphaFoldDB" id="A0ABD3J579"/>
<organism evidence="2 3">
    <name type="scientific">Eucalyptus globulus</name>
    <name type="common">Tasmanian blue gum</name>
    <dbReference type="NCBI Taxonomy" id="34317"/>
    <lineage>
        <taxon>Eukaryota</taxon>
        <taxon>Viridiplantae</taxon>
        <taxon>Streptophyta</taxon>
        <taxon>Embryophyta</taxon>
        <taxon>Tracheophyta</taxon>
        <taxon>Spermatophyta</taxon>
        <taxon>Magnoliopsida</taxon>
        <taxon>eudicotyledons</taxon>
        <taxon>Gunneridae</taxon>
        <taxon>Pentapetalae</taxon>
        <taxon>rosids</taxon>
        <taxon>malvids</taxon>
        <taxon>Myrtales</taxon>
        <taxon>Myrtaceae</taxon>
        <taxon>Myrtoideae</taxon>
        <taxon>Eucalypteae</taxon>
        <taxon>Eucalyptus</taxon>
    </lineage>
</organism>
<proteinExistence type="predicted"/>
<evidence type="ECO:0000313" key="2">
    <source>
        <dbReference type="EMBL" id="KAL3721669.1"/>
    </source>
</evidence>
<protein>
    <submittedName>
        <fullName evidence="2">Uncharacterized protein</fullName>
    </submittedName>
</protein>
<gene>
    <name evidence="2" type="ORF">ACJRO7_034065</name>
</gene>
<reference evidence="2 3" key="1">
    <citation type="submission" date="2024-11" db="EMBL/GenBank/DDBJ databases">
        <title>Chromosome-level genome assembly of Eucalyptus globulus Labill. provides insights into its genome evolution.</title>
        <authorList>
            <person name="Li X."/>
        </authorList>
    </citation>
    <scope>NUCLEOTIDE SEQUENCE [LARGE SCALE GENOMIC DNA]</scope>
    <source>
        <strain evidence="2">CL2024</strain>
        <tissue evidence="2">Fresh tender leaves</tissue>
    </source>
</reference>
<keyword evidence="3" id="KW-1185">Reference proteome</keyword>
<feature type="transmembrane region" description="Helical" evidence="1">
    <location>
        <begin position="27"/>
        <end position="48"/>
    </location>
</feature>
<evidence type="ECO:0000313" key="3">
    <source>
        <dbReference type="Proteomes" id="UP001634007"/>
    </source>
</evidence>
<sequence length="61" mass="7335">MQDPRTYLFVRRYQSTLRFGGLTSHVIIINHLFPNVLIIIIIIIIYFVHSSYCRVKWVKKI</sequence>
<dbReference type="EMBL" id="JBJKBG010000009">
    <property type="protein sequence ID" value="KAL3721669.1"/>
    <property type="molecule type" value="Genomic_DNA"/>
</dbReference>
<dbReference type="Proteomes" id="UP001634007">
    <property type="component" value="Unassembled WGS sequence"/>
</dbReference>
<name>A0ABD3J579_EUCGL</name>
<keyword evidence="1" id="KW-0472">Membrane</keyword>
<keyword evidence="1" id="KW-1133">Transmembrane helix</keyword>
<keyword evidence="1" id="KW-0812">Transmembrane</keyword>